<evidence type="ECO:0000313" key="8">
    <source>
        <dbReference type="EMBL" id="USH02011.1"/>
    </source>
</evidence>
<dbReference type="GO" id="GO:0008168">
    <property type="term" value="F:methyltransferase activity"/>
    <property type="evidence" value="ECO:0007669"/>
    <property type="project" value="UniProtKB-KW"/>
</dbReference>
<dbReference type="PANTHER" id="PTHR47739:SF1">
    <property type="entry name" value="TRNA1(VAL) (ADENINE(37)-N6)-METHYLTRANSFERASE"/>
    <property type="match status" value="1"/>
</dbReference>
<protein>
    <recommendedName>
        <fullName evidence="6">tRNA1(Val) (adenine(37)-N6)-methyltransferase</fullName>
        <ecNumber evidence="6">2.1.1.223</ecNumber>
    </recommendedName>
    <alternativeName>
        <fullName evidence="6">tRNA m6A37 methyltransferase</fullName>
    </alternativeName>
</protein>
<dbReference type="InterPro" id="IPR050210">
    <property type="entry name" value="tRNA_Adenine-N(6)_MTase"/>
</dbReference>
<accession>A0ABY4WR00</accession>
<reference evidence="8" key="1">
    <citation type="submission" date="2021-08" db="EMBL/GenBank/DDBJ databases">
        <authorList>
            <person name="Sakaguchi M."/>
            <person name="Kikuchi T."/>
            <person name="Urbanczyk H."/>
        </authorList>
    </citation>
    <scope>NUCLEOTIDE SEQUENCE</scope>
    <source>
        <strain evidence="8">020920N</strain>
    </source>
</reference>
<comment type="similarity">
    <text evidence="6">Belongs to the methyltransferase superfamily. tRNA (adenine-N(6)-)-methyltransferase family.</text>
</comment>
<keyword evidence="1 6" id="KW-0963">Cytoplasm</keyword>
<evidence type="ECO:0000256" key="5">
    <source>
        <dbReference type="ARBA" id="ARBA00022694"/>
    </source>
</evidence>
<dbReference type="HAMAP" id="MF_01872">
    <property type="entry name" value="tRNA_methyltr_YfiC"/>
    <property type="match status" value="1"/>
</dbReference>
<dbReference type="Gene3D" id="3.40.50.150">
    <property type="entry name" value="Vaccinia Virus protein VP39"/>
    <property type="match status" value="1"/>
</dbReference>
<sequence length="244" mass="26899">MTTSRDQEGTVSKGFRFKQFTVEDRGCGMPVSTDGVLLGAWAEAGESDEVLDIGTGSGLLALMMAQRFPAVKITALDIDEHAANTAQFNSEQSAWADRINVLHQDIDEWEKPLQFNTIICNPPYFNSGEQAGDSRRATARHTDTLSHDTLLKVIKTRLLPNGQAHLILPSVEADALLAKAKEYGLYCQRLLNVQPTANKPVSRKLMSLSNQEEHGLDAKTLVIQAAGGYTNDFISLTRDFYLKM</sequence>
<comment type="catalytic activity">
    <reaction evidence="6">
        <text>adenosine(37) in tRNA1(Val) + S-adenosyl-L-methionine = N(6)-methyladenosine(37) in tRNA1(Val) + S-adenosyl-L-homocysteine + H(+)</text>
        <dbReference type="Rhea" id="RHEA:43160"/>
        <dbReference type="Rhea" id="RHEA-COMP:10369"/>
        <dbReference type="Rhea" id="RHEA-COMP:10370"/>
        <dbReference type="ChEBI" id="CHEBI:15378"/>
        <dbReference type="ChEBI" id="CHEBI:57856"/>
        <dbReference type="ChEBI" id="CHEBI:59789"/>
        <dbReference type="ChEBI" id="CHEBI:74411"/>
        <dbReference type="ChEBI" id="CHEBI:74449"/>
        <dbReference type="EC" id="2.1.1.223"/>
    </reaction>
</comment>
<dbReference type="GO" id="GO:0032259">
    <property type="term" value="P:methylation"/>
    <property type="evidence" value="ECO:0007669"/>
    <property type="project" value="UniProtKB-KW"/>
</dbReference>
<evidence type="ECO:0000256" key="4">
    <source>
        <dbReference type="ARBA" id="ARBA00022691"/>
    </source>
</evidence>
<keyword evidence="5 6" id="KW-0819">tRNA processing</keyword>
<dbReference type="CDD" id="cd02440">
    <property type="entry name" value="AdoMet_MTases"/>
    <property type="match status" value="1"/>
</dbReference>
<evidence type="ECO:0000256" key="1">
    <source>
        <dbReference type="ARBA" id="ARBA00022490"/>
    </source>
</evidence>
<feature type="domain" description="Methyltransferase small" evidence="7">
    <location>
        <begin position="43"/>
        <end position="132"/>
    </location>
</feature>
<evidence type="ECO:0000256" key="3">
    <source>
        <dbReference type="ARBA" id="ARBA00022679"/>
    </source>
</evidence>
<dbReference type="RefSeq" id="WP_251876555.1">
    <property type="nucleotide sequence ID" value="NZ_CP082275.1"/>
</dbReference>
<dbReference type="Proteomes" id="UP001056255">
    <property type="component" value="Chromosome I"/>
</dbReference>
<evidence type="ECO:0000313" key="9">
    <source>
        <dbReference type="Proteomes" id="UP001056255"/>
    </source>
</evidence>
<dbReference type="PROSITE" id="PS00092">
    <property type="entry name" value="N6_MTASE"/>
    <property type="match status" value="1"/>
</dbReference>
<dbReference type="InterPro" id="IPR002052">
    <property type="entry name" value="DNA_methylase_N6_adenine_CS"/>
</dbReference>
<dbReference type="Pfam" id="PF05175">
    <property type="entry name" value="MTS"/>
    <property type="match status" value="1"/>
</dbReference>
<name>A0ABY4WR00_9GAMM</name>
<comment type="subcellular location">
    <subcellularLocation>
        <location evidence="6">Cytoplasm</location>
    </subcellularLocation>
</comment>
<gene>
    <name evidence="8" type="ORF">K6Q96_14230</name>
</gene>
<dbReference type="InterPro" id="IPR029063">
    <property type="entry name" value="SAM-dependent_MTases_sf"/>
</dbReference>
<dbReference type="EC" id="2.1.1.223" evidence="6"/>
<keyword evidence="2 6" id="KW-0489">Methyltransferase</keyword>
<dbReference type="SUPFAM" id="SSF53335">
    <property type="entry name" value="S-adenosyl-L-methionine-dependent methyltransferases"/>
    <property type="match status" value="1"/>
</dbReference>
<comment type="function">
    <text evidence="6">Specifically methylates the adenine in position 37 of tRNA(1)(Val) (anticodon cmo5UAC).</text>
</comment>
<dbReference type="EMBL" id="CP082275">
    <property type="protein sequence ID" value="USH02011.1"/>
    <property type="molecule type" value="Genomic_DNA"/>
</dbReference>
<proteinExistence type="inferred from homology"/>
<keyword evidence="3 6" id="KW-0808">Transferase</keyword>
<evidence type="ECO:0000259" key="7">
    <source>
        <dbReference type="Pfam" id="PF05175"/>
    </source>
</evidence>
<dbReference type="InterPro" id="IPR022882">
    <property type="entry name" value="tRNA_adenine-N6_MeTrfase"/>
</dbReference>
<dbReference type="PANTHER" id="PTHR47739">
    <property type="entry name" value="TRNA1(VAL) (ADENINE(37)-N6)-METHYLTRANSFERASE"/>
    <property type="match status" value="1"/>
</dbReference>
<evidence type="ECO:0000256" key="2">
    <source>
        <dbReference type="ARBA" id="ARBA00022603"/>
    </source>
</evidence>
<keyword evidence="4 6" id="KW-0949">S-adenosyl-L-methionine</keyword>
<evidence type="ECO:0000256" key="6">
    <source>
        <dbReference type="HAMAP-Rule" id="MF_01872"/>
    </source>
</evidence>
<organism evidence="8 9">
    <name type="scientific">Grimontia kaedaensis</name>
    <dbReference type="NCBI Taxonomy" id="2872157"/>
    <lineage>
        <taxon>Bacteria</taxon>
        <taxon>Pseudomonadati</taxon>
        <taxon>Pseudomonadota</taxon>
        <taxon>Gammaproteobacteria</taxon>
        <taxon>Vibrionales</taxon>
        <taxon>Vibrionaceae</taxon>
        <taxon>Grimontia</taxon>
    </lineage>
</organism>
<dbReference type="InterPro" id="IPR007848">
    <property type="entry name" value="Small_mtfrase_dom"/>
</dbReference>
<keyword evidence="9" id="KW-1185">Reference proteome</keyword>